<protein>
    <recommendedName>
        <fullName evidence="5">4-hydroxybenzoyl-CoA thioesterase family active site</fullName>
    </recommendedName>
</protein>
<dbReference type="OrthoDB" id="9796171at2"/>
<dbReference type="PANTHER" id="PTHR31793:SF27">
    <property type="entry name" value="NOVEL THIOESTERASE SUPERFAMILY DOMAIN AND SAPOSIN A-TYPE DOMAIN CONTAINING PROTEIN (0610012H03RIK)"/>
    <property type="match status" value="1"/>
</dbReference>
<dbReference type="AlphaFoldDB" id="A0A118DPP7"/>
<dbReference type="Gene3D" id="3.10.129.10">
    <property type="entry name" value="Hotdog Thioesterase"/>
    <property type="match status" value="1"/>
</dbReference>
<dbReference type="Pfam" id="PF13279">
    <property type="entry name" value="4HBT_2"/>
    <property type="match status" value="1"/>
</dbReference>
<accession>A0A118DPP7</accession>
<evidence type="ECO:0000256" key="2">
    <source>
        <dbReference type="ARBA" id="ARBA00022801"/>
    </source>
</evidence>
<comment type="caution">
    <text evidence="3">The sequence shown here is derived from an EMBL/GenBank/DDBJ whole genome shotgun (WGS) entry which is preliminary data.</text>
</comment>
<name>A0A118DPP7_9BURK</name>
<sequence length="132" mass="14804">MTFSTDIRVRYCEIDQQNVVFNMWYVAYLGEAWAAFLEFRGLPYRVLASAGTEVQLVHLEIDWRGSLSMGDSARIDVQPIRIGTTSFTLGFDIWRDSAEIASAKVVYVCIATDGSGKKPVPEVLLRALKGHE</sequence>
<dbReference type="CDD" id="cd00586">
    <property type="entry name" value="4HBT"/>
    <property type="match status" value="1"/>
</dbReference>
<evidence type="ECO:0000313" key="3">
    <source>
        <dbReference type="EMBL" id="KVE28417.1"/>
    </source>
</evidence>
<reference evidence="3 4" key="1">
    <citation type="submission" date="2015-11" db="EMBL/GenBank/DDBJ databases">
        <title>Expanding the genomic diversity of Burkholderia species for the development of highly accurate diagnostics.</title>
        <authorList>
            <person name="Sahl J."/>
            <person name="Keim P."/>
            <person name="Wagner D."/>
        </authorList>
    </citation>
    <scope>NUCLEOTIDE SEQUENCE [LARGE SCALE GENOMIC DNA]</scope>
    <source>
        <strain evidence="3 4">TSV85</strain>
    </source>
</reference>
<dbReference type="RefSeq" id="WP_082711813.1">
    <property type="nucleotide sequence ID" value="NZ_LOWA01000018.1"/>
</dbReference>
<evidence type="ECO:0008006" key="5">
    <source>
        <dbReference type="Google" id="ProtNLM"/>
    </source>
</evidence>
<dbReference type="InterPro" id="IPR050563">
    <property type="entry name" value="4-hydroxybenzoyl-CoA_TE"/>
</dbReference>
<dbReference type="Proteomes" id="UP000062788">
    <property type="component" value="Unassembled WGS sequence"/>
</dbReference>
<proteinExistence type="inferred from homology"/>
<organism evidence="3 4">
    <name type="scientific">Burkholderia singularis</name>
    <dbReference type="NCBI Taxonomy" id="1503053"/>
    <lineage>
        <taxon>Bacteria</taxon>
        <taxon>Pseudomonadati</taxon>
        <taxon>Pseudomonadota</taxon>
        <taxon>Betaproteobacteria</taxon>
        <taxon>Burkholderiales</taxon>
        <taxon>Burkholderiaceae</taxon>
        <taxon>Burkholderia</taxon>
        <taxon>pseudomallei group</taxon>
    </lineage>
</organism>
<comment type="similarity">
    <text evidence="1">Belongs to the 4-hydroxybenzoyl-CoA thioesterase family.</text>
</comment>
<dbReference type="SUPFAM" id="SSF54637">
    <property type="entry name" value="Thioesterase/thiol ester dehydrase-isomerase"/>
    <property type="match status" value="1"/>
</dbReference>
<dbReference type="PANTHER" id="PTHR31793">
    <property type="entry name" value="4-HYDROXYBENZOYL-COA THIOESTERASE FAMILY MEMBER"/>
    <property type="match status" value="1"/>
</dbReference>
<dbReference type="EMBL" id="LOWA01000018">
    <property type="protein sequence ID" value="KVE28417.1"/>
    <property type="molecule type" value="Genomic_DNA"/>
</dbReference>
<evidence type="ECO:0000256" key="1">
    <source>
        <dbReference type="ARBA" id="ARBA00005953"/>
    </source>
</evidence>
<keyword evidence="4" id="KW-1185">Reference proteome</keyword>
<evidence type="ECO:0000313" key="4">
    <source>
        <dbReference type="Proteomes" id="UP000062788"/>
    </source>
</evidence>
<dbReference type="GO" id="GO:0047617">
    <property type="term" value="F:fatty acyl-CoA hydrolase activity"/>
    <property type="evidence" value="ECO:0007669"/>
    <property type="project" value="TreeGrafter"/>
</dbReference>
<keyword evidence="2" id="KW-0378">Hydrolase</keyword>
<dbReference type="InterPro" id="IPR029069">
    <property type="entry name" value="HotDog_dom_sf"/>
</dbReference>
<gene>
    <name evidence="3" type="ORF">WS67_06580</name>
</gene>